<keyword evidence="9" id="KW-1185">Reference proteome</keyword>
<feature type="domain" description="Carrier" evidence="7">
    <location>
        <begin position="3770"/>
        <end position="3846"/>
    </location>
</feature>
<dbReference type="SUPFAM" id="SSF52777">
    <property type="entry name" value="CoA-dependent acyltransferases"/>
    <property type="match status" value="12"/>
</dbReference>
<dbReference type="GO" id="GO:0005737">
    <property type="term" value="C:cytoplasm"/>
    <property type="evidence" value="ECO:0007669"/>
    <property type="project" value="TreeGrafter"/>
</dbReference>
<dbReference type="InterPro" id="IPR009081">
    <property type="entry name" value="PP-bd_ACP"/>
</dbReference>
<reference evidence="8" key="1">
    <citation type="submission" date="2020-03" db="EMBL/GenBank/DDBJ databases">
        <title>Site-based positive gene gene selection in Geosmithia morbida across the United States reveals a broad range of putative effectors and factors for local host and environmental adapation.</title>
        <authorList>
            <person name="Onufrak A."/>
            <person name="Murdoch R.W."/>
            <person name="Gazis R."/>
            <person name="Huff M."/>
            <person name="Staton M."/>
            <person name="Klingeman W."/>
            <person name="Hadziabdic D."/>
        </authorList>
    </citation>
    <scope>NUCLEOTIDE SEQUENCE</scope>
    <source>
        <strain evidence="8">1262</strain>
    </source>
</reference>
<feature type="domain" description="Carrier" evidence="7">
    <location>
        <begin position="4325"/>
        <end position="4398"/>
    </location>
</feature>
<keyword evidence="3" id="KW-0597">Phosphoprotein</keyword>
<dbReference type="InterPro" id="IPR045851">
    <property type="entry name" value="AMP-bd_C_sf"/>
</dbReference>
<dbReference type="NCBIfam" id="NF003417">
    <property type="entry name" value="PRK04813.1"/>
    <property type="match status" value="3"/>
</dbReference>
<gene>
    <name evidence="8" type="ORF">GMORB2_1804</name>
</gene>
<dbReference type="InterPro" id="IPR036736">
    <property type="entry name" value="ACP-like_sf"/>
</dbReference>
<dbReference type="GO" id="GO:0010106">
    <property type="term" value="P:cellular response to iron ion starvation"/>
    <property type="evidence" value="ECO:0007669"/>
    <property type="project" value="UniProtKB-ARBA"/>
</dbReference>
<dbReference type="RefSeq" id="XP_035320049.1">
    <property type="nucleotide sequence ID" value="XM_035463785.1"/>
</dbReference>
<dbReference type="PANTHER" id="PTHR45527:SF1">
    <property type="entry name" value="FATTY ACID SYNTHASE"/>
    <property type="match status" value="1"/>
</dbReference>
<dbReference type="OrthoDB" id="416786at2759"/>
<dbReference type="SUPFAM" id="SSF56801">
    <property type="entry name" value="Acetyl-CoA synthetase-like"/>
    <property type="match status" value="3"/>
</dbReference>
<dbReference type="GO" id="GO:0043041">
    <property type="term" value="P:amino acid activation for nonribosomal peptide biosynthetic process"/>
    <property type="evidence" value="ECO:0007669"/>
    <property type="project" value="TreeGrafter"/>
</dbReference>
<evidence type="ECO:0000256" key="4">
    <source>
        <dbReference type="ARBA" id="ARBA00022598"/>
    </source>
</evidence>
<evidence type="ECO:0000256" key="5">
    <source>
        <dbReference type="ARBA" id="ARBA00029454"/>
    </source>
</evidence>
<dbReference type="InterPro" id="IPR020806">
    <property type="entry name" value="PKS_PP-bd"/>
</dbReference>
<evidence type="ECO:0000256" key="3">
    <source>
        <dbReference type="ARBA" id="ARBA00022553"/>
    </source>
</evidence>
<dbReference type="InterPro" id="IPR042099">
    <property type="entry name" value="ANL_N_sf"/>
</dbReference>
<feature type="domain" description="Carrier" evidence="7">
    <location>
        <begin position="2137"/>
        <end position="2213"/>
    </location>
</feature>
<keyword evidence="4" id="KW-0436">Ligase</keyword>
<dbReference type="InterPro" id="IPR000873">
    <property type="entry name" value="AMP-dep_synth/lig_dom"/>
</dbReference>
<dbReference type="Gene3D" id="1.10.1200.10">
    <property type="entry name" value="ACP-like"/>
    <property type="match status" value="5"/>
</dbReference>
<dbReference type="NCBIfam" id="TIGR01733">
    <property type="entry name" value="AA-adenyl-dom"/>
    <property type="match status" value="3"/>
</dbReference>
<dbReference type="InterPro" id="IPR010071">
    <property type="entry name" value="AA_adenyl_dom"/>
</dbReference>
<comment type="caution">
    <text evidence="8">The sequence shown here is derived from an EMBL/GenBank/DDBJ whole genome shotgun (WGS) entry which is preliminary data.</text>
</comment>
<evidence type="ECO:0000256" key="2">
    <source>
        <dbReference type="ARBA" id="ARBA00022450"/>
    </source>
</evidence>
<keyword evidence="2" id="KW-0596">Phosphopantetheine</keyword>
<feature type="region of interest" description="Disordered" evidence="6">
    <location>
        <begin position="4773"/>
        <end position="4793"/>
    </location>
</feature>
<comment type="similarity">
    <text evidence="5">Belongs to the NRP synthetase family.</text>
</comment>
<evidence type="ECO:0000313" key="9">
    <source>
        <dbReference type="Proteomes" id="UP000749293"/>
    </source>
</evidence>
<feature type="domain" description="Carrier" evidence="7">
    <location>
        <begin position="1596"/>
        <end position="1670"/>
    </location>
</feature>
<accession>A0A9P5D0A2</accession>
<dbReference type="Pfam" id="PF00550">
    <property type="entry name" value="PP-binding"/>
    <property type="match status" value="6"/>
</dbReference>
<dbReference type="Proteomes" id="UP000749293">
    <property type="component" value="Unassembled WGS sequence"/>
</dbReference>
<evidence type="ECO:0000256" key="6">
    <source>
        <dbReference type="SAM" id="MobiDB-lite"/>
    </source>
</evidence>
<dbReference type="PROSITE" id="PS50075">
    <property type="entry name" value="CARRIER"/>
    <property type="match status" value="5"/>
</dbReference>
<dbReference type="GeneID" id="55968034"/>
<dbReference type="Gene3D" id="3.40.50.12780">
    <property type="entry name" value="N-terminal domain of ligase-like"/>
    <property type="match status" value="3"/>
</dbReference>
<organism evidence="8 9">
    <name type="scientific">Geosmithia morbida</name>
    <dbReference type="NCBI Taxonomy" id="1094350"/>
    <lineage>
        <taxon>Eukaryota</taxon>
        <taxon>Fungi</taxon>
        <taxon>Dikarya</taxon>
        <taxon>Ascomycota</taxon>
        <taxon>Pezizomycotina</taxon>
        <taxon>Sordariomycetes</taxon>
        <taxon>Hypocreomycetidae</taxon>
        <taxon>Hypocreales</taxon>
        <taxon>Bionectriaceae</taxon>
        <taxon>Geosmithia</taxon>
    </lineage>
</organism>
<dbReference type="GO" id="GO:0016874">
    <property type="term" value="F:ligase activity"/>
    <property type="evidence" value="ECO:0007669"/>
    <property type="project" value="UniProtKB-KW"/>
</dbReference>
<sequence>MDPSQSLQSILNPSPSRLPGPCLLHRLVTAPCESEALNHLDNGSRTSYSYHDLHRASDAIANRLASVSRDPETQFVVPVLIHQSPTLYITLLGILKAGGAFCPLNTDAPPERLKFIFQDVSAKAVLVSKDLASKIPPDYAVEVIVADSVEIFPPEHIKPEAAVNVNADDLAYVMYTSGSTGTPKGVGISHDAVTQSLLAHDLHVPSFSRFLQFAAPTFDVSVFEIFFPLFRGQTLISVRRSDLLSNLPAAIRDMNVDACELTPTVAGSLLRSRDKAPSLKLLLTIGEMLTEPVIREFGGSPDRAGILWGMYGPTEATIHCTLQTSMSASSSVRNIGFPLDTVSCFVARPADSTAGDNSFEVLPQGEVGELVVGGHQLAAGYLNRPEQTVATFISTPYGRLYRTGDKARLLTDGTLECLGRLSDGQVKLRGQRLELGEVQQAILRTPGCHGAVVVVQDSILVAFCSVDSDVSEESIYRECGKWLPQYMMPGEVVLMDTFPSLPSGKVDKRKLIAGFLQQKEEDRVHIGADEPADIPTELKSIVSSILDMPVDARTSLSASSLDSLSAIRIASSLRAAGFEASIGILMEAKSVSDLWTLLQNSRNTYPGQGPVPDISLMKDWQEIVSELPSLESFSDTLQDVIPCTPLQTTMLFETLQNPEVYWNDVELEVAADAQIVVSALRQVVKSNEALRTSFTLWKSGFISLVFKDLIGECLHVVDEFESFSTKKHADGLLQPLKVQIRPPRDNDKITRILVQIHHAVYDGWSMDILRADLATILQGSQPSEKPQFRKVAEFSHALINDDSAVSQGKAFWADHLLGWVKTPFPKFLDGAVKEYDTLVTNAYLPVDLSQVEVISRKLGYSVQSWLQTSLAVVWSGILGTKDVVFGSVTSGRAIPVPGIDQIIGPCIAPLPLRVNLDSMTEVSHILNHIQATNNQILKLPPLPLSEIRKVTNLQPGDAIYDVLFVYQQSPESGAPEGNIVKERHHRDRLETRLLVEIDPQKDGFGIQVTYRSDSMSSAMVQCLIEQFKDIFQKVIDNPRDNLVSLSRSLSVQQSINNQLHTQFKGIPDLASMVETTVSAHPDSPAICFASSAVDGSLKFETTSYQELNRLSNRIARYLQKRGVQPRSVVGIIMEKSVVLYASILAVVKAGCAYLPILPTTPIGRIQSVFDQAEVRYCLTDGSSPVTSSQLHELQLININDVSLSEFQDDNLHTVVDGSRIAYVIYTSGTTGAPKGVAVTQLNIASNISNLAGVYPTGSAPQARLLQLCSQAFDVSVFEIFFAWHTGMCLCSGTNDTLFNDLEHAIRELDITHLSLTPTVASLIDPSTVPSVEFLVTAGEPLTQAVLDKWSDQLWQGYGPSETTNICSVKKMALGMPIENLGRTLSNTSVTVRYPDGSGVVPIGWVGEFWIGGEQVAQGYLNLNTLTASHFVHHPQLGRVYRTGDMGRMLPDGSLVILGRLDDQLKLRGQRINPKEINSVVTSEYTATAAVTMIATRGSNAPDQLVTFYVPAEETCGDGALEPDTASICLLFSVARSNLPPYMVPSYLIPISKIPLTSSGKWNKAALQKLFSDLDTSYLDKVAPPSDDIEDSASEWSVTETLISEAIVESMRFPASEVNRWTPFPNFGIDSLTAIGVVQILGKKIGHQIPVSLVIQNSTIAQLGRSIDERMARTVLPNSLEIFPKEFIDTVRSEFYKESKQVESILPCTPLQEAMLAGGQQSYYNKVLLRLKVDDDRMRSYWGEMVRRHGILRTCFVTTTDARYSMAQVVLQDWQLPWESFKVRTPSFDEVVEKHLSLLPPPVDHKSPPISLAVLQYRDSTFLSFICHHALYDGIAMSNLWREVESLANGVPLPRPIPYEPFLKEMVNLPRDTEQFWKSKLHGFNPSRLFSTSPAGKFDQAVHTKTLKIPAGELYARLRTQGVSLLSICQAAWANTISLAYDCPDVCFGNVVSGRSVGVEGIEKLVAPCFNTIPLRADLSNMPHGGSLVKYFYQLNSEVMKYQFTPLRLAQRVSGQQGKGLFESLLLLQNPLEGMDDRVWILESDAGDMDIPLVCEVVPCPSLDSLVISMHYDMHVMDPSTATGIAELFEYVLESILDHPFAALSQRQKLPSSLKKGLSGLRRRERTKSSEIESAASENWSEIEQTIRQIFSDLSGRSKFRIARHTTIYQLGLDSINAVQLASILRGQGMDVSASDVIECPTCARLGEIISNRAPGGKPPMENAYNFQAFAQAVAGDVRAQVPSDLQIETILPSTPMQCAFMTAFTQSGGQHYLNFMTYDFSDSFTIKDATHAWQRLHRHHPMLRTALVPVPHPDSTFAMLTYSPESLSPPITAFSSAGVEQGDVNRWLESARKDIIERQHLPPWHVLIYETDDRLSMRILMHHALYDATSLEALLRCYSQALLNQNMDKIPNIKRGLGAILTKSVRDNEASEPFWKGLKDSAVVNKFPVMTPLREENDVLEVQSLRSSVTFQALRTASEDAGYSIQAIIQAAWVRLLSSYLGEASVIFGMTFSGRTDEETAEAPFPCVVTLPVVASDSESNHELLNHMMNLNSQIHKYNHVPLSQVQKWLGHPASPVFDTLVSFRKTDKSPSTTPPFALVDEGVNIDYPVSLEIETTDETDTVTLTLSHKVDILPREQALLMLQQFDITMKHLAFSPHAMGDDVQDQNPTSFSHLPAEIPEMACPVQYLHQFVEQKALSQPNSIALEYTETLDGTYMARKKSWTYKEFDDMGNRLARAISKTAKPGSIVAIHFGKCPEAYFSILGILKAGCSFVALDPTAPGARKNFILRDSNAPCLLTGAEDVIDLEANTPAEIIRISDDYLLQFGPERLDLGYSISPSSTCYCLYTSGTTGTPKGCEITHENAVQAMMAFQHLFSGHWDAESRWLQFAALHFDVSVLEQYWSWSVGITVVAAPKDVILDDLTGAINKLEITHIDLTPSLARLTHPDDVPSLCKGVFITGGESLKQEILDAWGPKAVIYNAYGPTEATIGVTMYQRVPVNGRPSNIGKQFPNVGSYVLRPGTETPVLRGGVGELCVSGKLVGKGYLNRPELTSKCFPHMDSFAERVYRTGDLVRLLHDGCIDFLGRADDQVKLRGQRLEIGEINHAIRRTPGVTDAATIVASHGPGEKSVLVSFLVSQKSPTQSTDLKVLPDDEALGPDAKEACRNSLPGYMVPTYFLQISYIPLSVNNKAEVKKLKSLFSELSHSQLMAMTASTSASLSNVSPGTQSKIIDALSDFCGLGRHEVTGDMNIFDIGVDSLSALRLSSLLKARGVAEATPSKILQNPTINDLVQVLSRGTADTQAQAIKESQQVLRAFGHRHLSFACDELNVTPSDIEYIAPCTPLQEGIISKSFMLEGSGAYFNTFSLQLKLDVDEEKLHNSWAKLFAEEPIFRTVFLITSTGPIQVALKQRTDAWRNVTSGSESRMVSGVDSLHREWLKRNHKHVLDPLQLIFTQNPGSCCLHVNIFHAVYDGVSFDLILSRIAASMTGQSMSRGPSFLDAASLGPLKNFNFCREFWEEHLKDWRLSTTPALFPSRPEGTSFATRELSASSIEKIRESQHASFQSVLLALWISVLQRYHPAGLTLGVIVAGRSLDLAGIEHTIGPLFNTLPFFNRTLSGHTWASLVQKCQSYGTAVLPFQHVPLQKIQKWCSRGQPLFDTLFTLHAGPEAPEMQTGLWEVLDGVTVPDYPLAIEVTLKTDGSIQASLVSQGHIADSQGLGKLLDQLADNLEIMASRIQDRITDAESICESSDEKLESNATVHNESPDPVAWSTTANAIRGAVASIAGVDTHEIESTTSLLELGLDSIDVMKLAAKLRSLKYDIPGSQIMRLQTVPKIAVAAEESMTQQQPKYDGIEATKTQLWGRLSRQGLAMSNFETVLPATPLQESMVAAMVDSGFSLYFNHDVMQIADGVDMERLQSAWNKTVETLPILRTGFVQVEDLGLDATYYQVVYKEGADVWSHVSEASSLDDAEGIIKAATNRAKLSEGRESLFQLSLFSVGTKPYLVLSIAHALYDGWSLGLIFRELKKAYAGKSPSTPPADNLFRHMWDTSKLDHEKFWATYLRDSIPTFIPKLASSDVHEATVHRADKVSSKALSKIQRFCKKSSISLQVLCQASWAMVLAMLTGQLDVSFGVVTSGRDFEGAEELVFPTMNTVAVRCILHGSASELLQYLEDTMGDVREHQITPLRKIQTAANATSRGLFNSLFLLQKGSHDEESLPLLKSVRGMSAIDYPVSVEAEAIDDSLMWRVACDSRFLSQSGTSEILRSIDQVIGFYMDSPDADVISLSGSQVSICGLPLVPLSSNANSQEMVALANDYLPRQWTKTSSTIRDVLSKVSGIESSEIRLDNNLYHLGLDSISALKVSSLLRKRAVNISPRALIGAASIANMAELADKEPVYQFSSRETTDWALPASMNLPQLLNGHGLAQGDVDDVIPALPMQVYMLGAWENAHGTVFYPTFTHLLSFPCSDRDIEKAWEATVASTPMLRTSFVYTNNKNIPVLQVVRKSTYSTPQAMANLTALWNEQRNGWVLKLQIHHALYDGFSLPAIMQKLARNVVAGHEGSTKAISVLPQWSALCTYPTTEQARASRKQFWTQYLSSCSPKLTTAVPISYSIERVSYIQRSAIQDASDLRQDAARLGLGIQTIFLAAYAKILAARTTIHGTTSPHTVVFGIYLANRGVSDINDRQIPDTYPRLNLVPLKVYIKDDLRDMAAHIQKDIGEISIDGRADVGLWEIDEWTGIQITSFVNFLSGPSSDEDDTKRLITEIQELDAPSSDESSQPRGVLQKGSMSVRDSFPPAIDIEASLHESGLDIGVFGPVNAIGNKAEAAMLVQELCRLLQSTR</sequence>
<proteinExistence type="inferred from homology"/>
<dbReference type="InterPro" id="IPR020845">
    <property type="entry name" value="AMP-binding_CS"/>
</dbReference>
<dbReference type="PANTHER" id="PTHR45527">
    <property type="entry name" value="NONRIBOSOMAL PEPTIDE SYNTHETASE"/>
    <property type="match status" value="1"/>
</dbReference>
<name>A0A9P5D0A2_9HYPO</name>
<dbReference type="Gene3D" id="3.30.559.30">
    <property type="entry name" value="Nonribosomal peptide synthetase, condensation domain"/>
    <property type="match status" value="6"/>
</dbReference>
<evidence type="ECO:0000313" key="8">
    <source>
        <dbReference type="EMBL" id="KAF4121397.1"/>
    </source>
</evidence>
<dbReference type="SMART" id="SM00823">
    <property type="entry name" value="PKS_PP"/>
    <property type="match status" value="5"/>
</dbReference>
<dbReference type="InterPro" id="IPR023213">
    <property type="entry name" value="CAT-like_dom_sf"/>
</dbReference>
<dbReference type="PROSITE" id="PS00455">
    <property type="entry name" value="AMP_BINDING"/>
    <property type="match status" value="2"/>
</dbReference>
<protein>
    <submittedName>
        <fullName evidence="8">Ferricrocin synthase</fullName>
    </submittedName>
</protein>
<dbReference type="FunFam" id="3.30.300.30:FF:000015">
    <property type="entry name" value="Nonribosomal peptide synthase SidD"/>
    <property type="match status" value="1"/>
</dbReference>
<dbReference type="GO" id="GO:0031177">
    <property type="term" value="F:phosphopantetheine binding"/>
    <property type="evidence" value="ECO:0007669"/>
    <property type="project" value="InterPro"/>
</dbReference>
<dbReference type="Pfam" id="PF00501">
    <property type="entry name" value="AMP-binding"/>
    <property type="match status" value="3"/>
</dbReference>
<dbReference type="Gene3D" id="3.30.300.30">
    <property type="match status" value="3"/>
</dbReference>
<dbReference type="SUPFAM" id="SSF47336">
    <property type="entry name" value="ACP-like"/>
    <property type="match status" value="6"/>
</dbReference>
<dbReference type="PROSITE" id="PS00012">
    <property type="entry name" value="PHOSPHOPANTETHEINE"/>
    <property type="match status" value="4"/>
</dbReference>
<dbReference type="InterPro" id="IPR001242">
    <property type="entry name" value="Condensation_dom"/>
</dbReference>
<dbReference type="EMBL" id="JAANYQ010000012">
    <property type="protein sequence ID" value="KAF4121397.1"/>
    <property type="molecule type" value="Genomic_DNA"/>
</dbReference>
<evidence type="ECO:0000256" key="1">
    <source>
        <dbReference type="ARBA" id="ARBA00004924"/>
    </source>
</evidence>
<feature type="domain" description="Carrier" evidence="7">
    <location>
        <begin position="3225"/>
        <end position="3299"/>
    </location>
</feature>
<dbReference type="Gene3D" id="3.30.559.10">
    <property type="entry name" value="Chloramphenicol acetyltransferase-like domain"/>
    <property type="match status" value="5"/>
</dbReference>
<dbReference type="CDD" id="cd05918">
    <property type="entry name" value="A_NRPS_SidN3_like"/>
    <property type="match status" value="3"/>
</dbReference>
<dbReference type="GO" id="GO:0031169">
    <property type="term" value="P:ferrichrome biosynthetic process"/>
    <property type="evidence" value="ECO:0007669"/>
    <property type="project" value="UniProtKB-ARBA"/>
</dbReference>
<evidence type="ECO:0000259" key="7">
    <source>
        <dbReference type="PROSITE" id="PS50075"/>
    </source>
</evidence>
<dbReference type="FunFam" id="3.40.50.980:FF:000001">
    <property type="entry name" value="Non-ribosomal peptide synthetase"/>
    <property type="match status" value="2"/>
</dbReference>
<dbReference type="InterPro" id="IPR006162">
    <property type="entry name" value="Ppantetheine_attach_site"/>
</dbReference>
<dbReference type="CDD" id="cd19542">
    <property type="entry name" value="CT_NRPS-like"/>
    <property type="match status" value="1"/>
</dbReference>
<dbReference type="FunFam" id="3.30.300.30:FF:000033">
    <property type="entry name" value="Nonribosomal siderophore peptide synthase SidC"/>
    <property type="match status" value="1"/>
</dbReference>
<dbReference type="FunFam" id="3.40.50.12780:FF:000024">
    <property type="entry name" value="Nonribosomal siderophore peptide synthase SidC"/>
    <property type="match status" value="2"/>
</dbReference>
<dbReference type="Pfam" id="PF00668">
    <property type="entry name" value="Condensation"/>
    <property type="match status" value="5"/>
</dbReference>
<comment type="pathway">
    <text evidence="1">Siderophore biosynthesis.</text>
</comment>